<dbReference type="Proteomes" id="UP000808372">
    <property type="component" value="Chromosome 5"/>
</dbReference>
<feature type="domain" description="E3 ubiquitin-protein ligase DCST1-like C-terminal" evidence="1">
    <location>
        <begin position="72"/>
        <end position="118"/>
    </location>
</feature>
<gene>
    <name evidence="3" type="primary">LOC120047653</name>
</gene>
<accession>A0A8U0QUZ9</accession>
<organism evidence="2 3">
    <name type="scientific">Salvelinus namaycush</name>
    <name type="common">Lake trout</name>
    <name type="synonym">Salmo namaycush</name>
    <dbReference type="NCBI Taxonomy" id="8040"/>
    <lineage>
        <taxon>Eukaryota</taxon>
        <taxon>Metazoa</taxon>
        <taxon>Chordata</taxon>
        <taxon>Craniata</taxon>
        <taxon>Vertebrata</taxon>
        <taxon>Euteleostomi</taxon>
        <taxon>Actinopterygii</taxon>
        <taxon>Neopterygii</taxon>
        <taxon>Teleostei</taxon>
        <taxon>Protacanthopterygii</taxon>
        <taxon>Salmoniformes</taxon>
        <taxon>Salmonidae</taxon>
        <taxon>Salmoninae</taxon>
        <taxon>Salvelinus</taxon>
    </lineage>
</organism>
<dbReference type="RefSeq" id="XP_038849126.1">
    <property type="nucleotide sequence ID" value="XM_038993198.1"/>
</dbReference>
<protein>
    <submittedName>
        <fullName evidence="3">DC-STAMP domain-containing protein 2-like</fullName>
    </submittedName>
</protein>
<dbReference type="PANTHER" id="PTHR21041:SF6">
    <property type="entry name" value="DC-STAMP DOMAIN-CONTAINING PROTEIN 2"/>
    <property type="match status" value="1"/>
</dbReference>
<dbReference type="InterPro" id="IPR058842">
    <property type="entry name" value="DCST1_C"/>
</dbReference>
<reference evidence="3" key="1">
    <citation type="submission" date="2025-08" db="UniProtKB">
        <authorList>
            <consortium name="RefSeq"/>
        </authorList>
    </citation>
    <scope>IDENTIFICATION</scope>
    <source>
        <tissue evidence="3">White muscle</tissue>
    </source>
</reference>
<name>A0A8U0QUZ9_SALNM</name>
<evidence type="ECO:0000313" key="2">
    <source>
        <dbReference type="Proteomes" id="UP000808372"/>
    </source>
</evidence>
<dbReference type="Pfam" id="PF26037">
    <property type="entry name" value="zf-RING_DCST1_C"/>
    <property type="match status" value="1"/>
</dbReference>
<proteinExistence type="predicted"/>
<dbReference type="InterPro" id="IPR051856">
    <property type="entry name" value="CSR-E3_Ligase_Protein"/>
</dbReference>
<sequence>MHRIETMPRLHGNRQERLQLLHGRIQSLGKALLRSVARNRAEGEGPRFLQTLRTCFPGGSYLAEILGVSSVSCMACGRGGEGQDDPSMVTCITPQCKGVYCKQCFQSMGQVCAVCMGPLTFQEDCEEELGVLHRDTLHTMITC</sequence>
<dbReference type="KEGG" id="snh:120047653"/>
<evidence type="ECO:0000313" key="3">
    <source>
        <dbReference type="RefSeq" id="XP_038849126.1"/>
    </source>
</evidence>
<dbReference type="AlphaFoldDB" id="A0A8U0QUZ9"/>
<dbReference type="GeneID" id="120047653"/>
<keyword evidence="2" id="KW-1185">Reference proteome</keyword>
<dbReference type="PANTHER" id="PTHR21041">
    <property type="entry name" value="DENDRITIC CELL-SPECIFIC TRANSMEMBRANE PROTEIN"/>
    <property type="match status" value="1"/>
</dbReference>
<evidence type="ECO:0000259" key="1">
    <source>
        <dbReference type="Pfam" id="PF26037"/>
    </source>
</evidence>